<reference evidence="1 2" key="1">
    <citation type="submission" date="2019-11" db="EMBL/GenBank/DDBJ databases">
        <authorList>
            <person name="Zheng R.K."/>
            <person name="Sun C.M."/>
        </authorList>
    </citation>
    <scope>NUCLEOTIDE SEQUENCE [LARGE SCALE GENOMIC DNA]</scope>
    <source>
        <strain evidence="1 2">WC007</strain>
    </source>
</reference>
<dbReference type="AlphaFoldDB" id="A0A6I6JX40"/>
<evidence type="ECO:0000313" key="1">
    <source>
        <dbReference type="EMBL" id="QGY47706.1"/>
    </source>
</evidence>
<organism evidence="1 2">
    <name type="scientific">Maribellus comscasis</name>
    <dbReference type="NCBI Taxonomy" id="2681766"/>
    <lineage>
        <taxon>Bacteria</taxon>
        <taxon>Pseudomonadati</taxon>
        <taxon>Bacteroidota</taxon>
        <taxon>Bacteroidia</taxon>
        <taxon>Marinilabiliales</taxon>
        <taxon>Prolixibacteraceae</taxon>
        <taxon>Maribellus</taxon>
    </lineage>
</organism>
<accession>A0A6I6JX40</accession>
<dbReference type="EMBL" id="CP046401">
    <property type="protein sequence ID" value="QGY47706.1"/>
    <property type="molecule type" value="Genomic_DNA"/>
</dbReference>
<evidence type="ECO:0000313" key="2">
    <source>
        <dbReference type="Proteomes" id="UP000428260"/>
    </source>
</evidence>
<dbReference type="NCBIfam" id="NF047593">
    <property type="entry name" value="IS66_ISAeme5_TnpA"/>
    <property type="match status" value="1"/>
</dbReference>
<dbReference type="KEGG" id="mcos:GM418_29785"/>
<sequence length="116" mass="13391">MNLTEPRFLEIYHRQQKSDLSVKDFCSNEGIKESTFYYWRKKLAGKGQIKNFIPLVVKNSTPPVKPGYPNGSLRTCTPEATNDDFLLELVYTNGIKLRIKNDIDLARLRTLINLND</sequence>
<protein>
    <submittedName>
        <fullName evidence="1">IS66 family insertion sequence element accessory protein TnpB</fullName>
    </submittedName>
</protein>
<dbReference type="Proteomes" id="UP000428260">
    <property type="component" value="Chromosome"/>
</dbReference>
<proteinExistence type="predicted"/>
<dbReference type="RefSeq" id="WP_158871838.1">
    <property type="nucleotide sequence ID" value="NZ_CP046401.1"/>
</dbReference>
<gene>
    <name evidence="1" type="ORF">GM418_29785</name>
</gene>
<name>A0A6I6JX40_9BACT</name>
<keyword evidence="2" id="KW-1185">Reference proteome</keyword>